<dbReference type="NCBIfam" id="NF004962">
    <property type="entry name" value="PRK06305.1"/>
    <property type="match status" value="1"/>
</dbReference>
<keyword evidence="4" id="KW-0862">Zinc</keyword>
<evidence type="ECO:0000256" key="4">
    <source>
        <dbReference type="ARBA" id="ARBA00022833"/>
    </source>
</evidence>
<dbReference type="CDD" id="cd00009">
    <property type="entry name" value="AAA"/>
    <property type="match status" value="1"/>
</dbReference>
<evidence type="ECO:0000256" key="5">
    <source>
        <dbReference type="ARBA" id="ARBA00022840"/>
    </source>
</evidence>
<dbReference type="eggNOG" id="COG2812">
    <property type="taxonomic scope" value="Bacteria"/>
</dbReference>
<keyword evidence="6 8" id="KW-0239">DNA-directed DNA polymerase</keyword>
<dbReference type="Pfam" id="PF22608">
    <property type="entry name" value="DNAX_ATPase_lid"/>
    <property type="match status" value="1"/>
</dbReference>
<evidence type="ECO:0000256" key="1">
    <source>
        <dbReference type="ARBA" id="ARBA00006360"/>
    </source>
</evidence>
<dbReference type="AlphaFoldDB" id="W8JQ90"/>
<keyword evidence="8 10" id="KW-0808">Transferase</keyword>
<dbReference type="GO" id="GO:0003677">
    <property type="term" value="F:DNA binding"/>
    <property type="evidence" value="ECO:0007669"/>
    <property type="project" value="InterPro"/>
</dbReference>
<dbReference type="InterPro" id="IPR008921">
    <property type="entry name" value="DNA_pol3_clamp-load_cplx_C"/>
</dbReference>
<keyword evidence="8" id="KW-0235">DNA replication</keyword>
<keyword evidence="5 8" id="KW-0067">ATP-binding</keyword>
<sequence>MESQIKCHASTFSRYPMSSSTYQVSSRKYRPQTFSDILGQDSVVTVLKNALQFHRVAHAYLFSGIRGTGKTTIARIFAKALNCVSPTENYEPCNSCCQCQEISSGTSLDVLEIDGASHRGIEDIRQINETVLFAPAKSQYKIYIIDEVHMLTKEAFNSLLKTLEEPPRHVKFFLATTETHKVPGTILSRCQKMQLKRIPEAIIVDKLASIAQETHIKASRESFIPIARSAQGSLRDAESLYDYIISLFPQELLPSAVADALGLLPQDTLTALTEAIRTKNYTQALLPITTAINSGVSPITFLHDLTMFYRDLLLHKEDSDSPLMKLSQHYSYECLLEIIDFLGESAKYLQHTIFEKTFLETVIIHLIRIYQRPSLENLFSQLKAEISPKLSLTPSVQPQIPIQSNTHYEEQNFLSPPLPKKETPSSVGGAAIDTLLQFAVVEFSGILTKE</sequence>
<keyword evidence="8 10" id="KW-0548">Nucleotidyltransferase</keyword>
<evidence type="ECO:0000313" key="10">
    <source>
        <dbReference type="EMBL" id="AHK63018.1"/>
    </source>
</evidence>
<evidence type="ECO:0000256" key="7">
    <source>
        <dbReference type="ARBA" id="ARBA00049244"/>
    </source>
</evidence>
<dbReference type="KEGG" id="cav:M832_01490"/>
<dbReference type="GO" id="GO:0009360">
    <property type="term" value="C:DNA polymerase III complex"/>
    <property type="evidence" value="ECO:0007669"/>
    <property type="project" value="InterPro"/>
</dbReference>
<dbReference type="HOGENOM" id="CLU_006229_0_1_0"/>
<dbReference type="SMART" id="SM00382">
    <property type="entry name" value="AAA"/>
    <property type="match status" value="1"/>
</dbReference>
<evidence type="ECO:0000313" key="11">
    <source>
        <dbReference type="Proteomes" id="UP000019433"/>
    </source>
</evidence>
<dbReference type="InterPro" id="IPR012763">
    <property type="entry name" value="DNA_pol_III_sug/sutau_N"/>
</dbReference>
<dbReference type="SUPFAM" id="SSF48019">
    <property type="entry name" value="post-AAA+ oligomerization domain-like"/>
    <property type="match status" value="1"/>
</dbReference>
<evidence type="ECO:0000256" key="2">
    <source>
        <dbReference type="ARBA" id="ARBA00022723"/>
    </source>
</evidence>
<dbReference type="STRING" id="1229831.M832_01490"/>
<dbReference type="Proteomes" id="UP000019433">
    <property type="component" value="Chromosome"/>
</dbReference>
<dbReference type="NCBIfam" id="TIGR02397">
    <property type="entry name" value="dnaX_nterm"/>
    <property type="match status" value="1"/>
</dbReference>
<dbReference type="Gene3D" id="3.40.50.300">
    <property type="entry name" value="P-loop containing nucleotide triphosphate hydrolases"/>
    <property type="match status" value="1"/>
</dbReference>
<dbReference type="CDD" id="cd18137">
    <property type="entry name" value="HLD_clamp_pol_III_gamma_tau"/>
    <property type="match status" value="1"/>
</dbReference>
<dbReference type="InterPro" id="IPR003593">
    <property type="entry name" value="AAA+_ATPase"/>
</dbReference>
<reference evidence="10 11" key="1">
    <citation type="journal article" date="2014" name="Syst. Appl. Microbiol.">
        <title>Evidence for the existence of two new members of the family Chlamydiaceae and proposal of Chlamydia avium sp. nov. and Chlamydia gallinacea sp. nov.</title>
        <authorList>
            <person name="Sachse K."/>
            <person name="Laroucau K."/>
            <person name="Riege K."/>
            <person name="Wehner S."/>
            <person name="Dilcher M."/>
            <person name="Creasy H.H."/>
            <person name="Weidmann M."/>
            <person name="Myers G."/>
            <person name="Vorimore F."/>
            <person name="Vicari N."/>
            <person name="Magnino S."/>
            <person name="Liebler-Tenorio E."/>
            <person name="Ruettger A."/>
            <person name="Bavoil P.M."/>
            <person name="Hufert F.T."/>
            <person name="Rossello-Mora R."/>
            <person name="Marz M."/>
        </authorList>
    </citation>
    <scope>NUCLEOTIDE SEQUENCE [LARGE SCALE GENOMIC DNA]</scope>
    <source>
        <strain evidence="10 11">10DC88</strain>
    </source>
</reference>
<comment type="similarity">
    <text evidence="1 8">Belongs to the DnaX/STICHEL family.</text>
</comment>
<comment type="subunit">
    <text evidence="8">DNA polymerase III contains a core (composed of alpha, epsilon and theta chains) that associates with a tau subunit. This core dimerizes to form the POLIII' complex. PolIII' associates with the gamma complex (composed of gamma, delta, delta', psi and chi chains) and with the beta chain to form the complete DNA polymerase III complex.</text>
</comment>
<dbReference type="GO" id="GO:0006261">
    <property type="term" value="P:DNA-templated DNA replication"/>
    <property type="evidence" value="ECO:0007669"/>
    <property type="project" value="TreeGrafter"/>
</dbReference>
<dbReference type="InterPro" id="IPR045085">
    <property type="entry name" value="HLD_clamp_pol_III_gamma_tau"/>
</dbReference>
<organism evidence="10 11">
    <name type="scientific">Chlamydia avium 10DC88</name>
    <dbReference type="NCBI Taxonomy" id="1229831"/>
    <lineage>
        <taxon>Bacteria</taxon>
        <taxon>Pseudomonadati</taxon>
        <taxon>Chlamydiota</taxon>
        <taxon>Chlamydiia</taxon>
        <taxon>Chlamydiales</taxon>
        <taxon>Chlamydiaceae</taxon>
        <taxon>Chlamydia/Chlamydophila group</taxon>
        <taxon>Chlamydia</taxon>
    </lineage>
</organism>
<proteinExistence type="inferred from homology"/>
<feature type="domain" description="AAA+ ATPase" evidence="9">
    <location>
        <begin position="56"/>
        <end position="199"/>
    </location>
</feature>
<evidence type="ECO:0000256" key="3">
    <source>
        <dbReference type="ARBA" id="ARBA00022741"/>
    </source>
</evidence>
<keyword evidence="3 8" id="KW-0547">Nucleotide-binding</keyword>
<dbReference type="GO" id="GO:0003887">
    <property type="term" value="F:DNA-directed DNA polymerase activity"/>
    <property type="evidence" value="ECO:0007669"/>
    <property type="project" value="UniProtKB-KW"/>
</dbReference>
<comment type="catalytic activity">
    <reaction evidence="7 8">
        <text>DNA(n) + a 2'-deoxyribonucleoside 5'-triphosphate = DNA(n+1) + diphosphate</text>
        <dbReference type="Rhea" id="RHEA:22508"/>
        <dbReference type="Rhea" id="RHEA-COMP:17339"/>
        <dbReference type="Rhea" id="RHEA-COMP:17340"/>
        <dbReference type="ChEBI" id="CHEBI:33019"/>
        <dbReference type="ChEBI" id="CHEBI:61560"/>
        <dbReference type="ChEBI" id="CHEBI:173112"/>
        <dbReference type="EC" id="2.7.7.7"/>
    </reaction>
</comment>
<accession>W8JQ90</accession>
<name>W8JQ90_9CHLA</name>
<dbReference type="InterPro" id="IPR027417">
    <property type="entry name" value="P-loop_NTPase"/>
</dbReference>
<dbReference type="FunFam" id="3.40.50.300:FF:000014">
    <property type="entry name" value="DNA polymerase III subunit gamma/tau"/>
    <property type="match status" value="1"/>
</dbReference>
<dbReference type="Gene3D" id="1.10.8.60">
    <property type="match status" value="1"/>
</dbReference>
<keyword evidence="2" id="KW-0479">Metal-binding</keyword>
<dbReference type="EC" id="2.7.7.7" evidence="8"/>
<dbReference type="PATRIC" id="fig|1229831.3.peg.152"/>
<dbReference type="SUPFAM" id="SSF52540">
    <property type="entry name" value="P-loop containing nucleoside triphosphate hydrolases"/>
    <property type="match status" value="1"/>
</dbReference>
<dbReference type="NCBIfam" id="NF004046">
    <property type="entry name" value="PRK05563.1"/>
    <property type="match status" value="1"/>
</dbReference>
<dbReference type="GO" id="GO:0046872">
    <property type="term" value="F:metal ion binding"/>
    <property type="evidence" value="ECO:0007669"/>
    <property type="project" value="UniProtKB-KW"/>
</dbReference>
<dbReference type="PANTHER" id="PTHR11669">
    <property type="entry name" value="REPLICATION FACTOR C / DNA POLYMERASE III GAMMA-TAU SUBUNIT"/>
    <property type="match status" value="1"/>
</dbReference>
<evidence type="ECO:0000259" key="9">
    <source>
        <dbReference type="SMART" id="SM00382"/>
    </source>
</evidence>
<dbReference type="Pfam" id="PF13177">
    <property type="entry name" value="DNA_pol3_delta2"/>
    <property type="match status" value="1"/>
</dbReference>
<dbReference type="InterPro" id="IPR050238">
    <property type="entry name" value="DNA_Rep/Repair_Clamp_Loader"/>
</dbReference>
<dbReference type="EMBL" id="CP006571">
    <property type="protein sequence ID" value="AHK63018.1"/>
    <property type="molecule type" value="Genomic_DNA"/>
</dbReference>
<dbReference type="GO" id="GO:0005524">
    <property type="term" value="F:ATP binding"/>
    <property type="evidence" value="ECO:0007669"/>
    <property type="project" value="UniProtKB-KW"/>
</dbReference>
<dbReference type="PANTHER" id="PTHR11669:SF0">
    <property type="entry name" value="PROTEIN STICHEL-LIKE 2"/>
    <property type="match status" value="1"/>
</dbReference>
<protein>
    <recommendedName>
        <fullName evidence="8">DNA polymerase III subunit gamma/tau</fullName>
        <ecNumber evidence="8">2.7.7.7</ecNumber>
    </recommendedName>
</protein>
<evidence type="ECO:0000256" key="6">
    <source>
        <dbReference type="ARBA" id="ARBA00022932"/>
    </source>
</evidence>
<gene>
    <name evidence="8 10" type="primary">dnaX</name>
    <name evidence="10" type="ORF">M832_01490</name>
</gene>
<evidence type="ECO:0000256" key="8">
    <source>
        <dbReference type="RuleBase" id="RU364063"/>
    </source>
</evidence>
<comment type="function">
    <text evidence="8">DNA polymerase III is a complex, multichain enzyme responsible for most of the replicative synthesis in bacteria. This DNA polymerase also exhibits 3' to 5' exonuclease activity.</text>
</comment>